<dbReference type="PROSITE" id="PS01124">
    <property type="entry name" value="HTH_ARAC_FAMILY_2"/>
    <property type="match status" value="1"/>
</dbReference>
<dbReference type="RefSeq" id="WP_241409406.1">
    <property type="nucleotide sequence ID" value="NZ_JAKZGO010000001.1"/>
</dbReference>
<feature type="transmembrane region" description="Helical" evidence="4">
    <location>
        <begin position="98"/>
        <end position="115"/>
    </location>
</feature>
<keyword evidence="2" id="KW-0238">DNA-binding</keyword>
<dbReference type="EMBL" id="JAKZGO010000001">
    <property type="protein sequence ID" value="MCH7412014.1"/>
    <property type="molecule type" value="Genomic_DNA"/>
</dbReference>
<dbReference type="PANTHER" id="PTHR43280:SF2">
    <property type="entry name" value="HTH-TYPE TRANSCRIPTIONAL REGULATOR EXSA"/>
    <property type="match status" value="1"/>
</dbReference>
<keyword evidence="1" id="KW-0805">Transcription regulation</keyword>
<keyword evidence="4" id="KW-1133">Transmembrane helix</keyword>
<dbReference type="Proteomes" id="UP001165430">
    <property type="component" value="Unassembled WGS sequence"/>
</dbReference>
<accession>A0ABS9V721</accession>
<dbReference type="InterPro" id="IPR018062">
    <property type="entry name" value="HTH_AraC-typ_CS"/>
</dbReference>
<dbReference type="PANTHER" id="PTHR43280">
    <property type="entry name" value="ARAC-FAMILY TRANSCRIPTIONAL REGULATOR"/>
    <property type="match status" value="1"/>
</dbReference>
<dbReference type="PROSITE" id="PS00041">
    <property type="entry name" value="HTH_ARAC_FAMILY_1"/>
    <property type="match status" value="1"/>
</dbReference>
<name>A0ABS9V721_9BACT</name>
<keyword evidence="7" id="KW-1185">Reference proteome</keyword>
<dbReference type="SMART" id="SM00342">
    <property type="entry name" value="HTH_ARAC"/>
    <property type="match status" value="1"/>
</dbReference>
<evidence type="ECO:0000256" key="4">
    <source>
        <dbReference type="SAM" id="Phobius"/>
    </source>
</evidence>
<keyword evidence="3" id="KW-0804">Transcription</keyword>
<evidence type="ECO:0000256" key="1">
    <source>
        <dbReference type="ARBA" id="ARBA00023015"/>
    </source>
</evidence>
<feature type="transmembrane region" description="Helical" evidence="4">
    <location>
        <begin position="65"/>
        <end position="86"/>
    </location>
</feature>
<sequence>MKLILSSPAKINFYITGIIPSIYVFSTRLVLTIIYFVFSLYCFLKSKRIRLLEHDGYKKWLYTTLIFILSLKVLMILLSFSSYFIQLSNQEFPKVRKTLIVSILVIISIYIFRIYSTLNFSFIKNTQNQPLKKKSKSVVKSSSILEVDPTPFSSEEIESKSKLKELIETDLIYLNNSITAKDLAKLLKINTRELPALLQSVYGCTFKDLINRLRIKYALKKIDDNFLDTQTIEALGQVSGFNSRITFFNAFKKEQGCSPNEYWKRYQDGEGTEHL</sequence>
<reference evidence="6" key="1">
    <citation type="submission" date="2022-03" db="EMBL/GenBank/DDBJ databases">
        <title>De novo assembled genomes of Belliella spp. (Cyclobacteriaceae) strains.</title>
        <authorList>
            <person name="Szabo A."/>
            <person name="Korponai K."/>
            <person name="Felfoldi T."/>
        </authorList>
    </citation>
    <scope>NUCLEOTIDE SEQUENCE</scope>
    <source>
        <strain evidence="6">DSM 111903</strain>
    </source>
</reference>
<feature type="domain" description="HTH araC/xylS-type" evidence="5">
    <location>
        <begin position="161"/>
        <end position="265"/>
    </location>
</feature>
<dbReference type="InterPro" id="IPR009057">
    <property type="entry name" value="Homeodomain-like_sf"/>
</dbReference>
<organism evidence="6 7">
    <name type="scientific">Belliella alkalica</name>
    <dbReference type="NCBI Taxonomy" id="1730871"/>
    <lineage>
        <taxon>Bacteria</taxon>
        <taxon>Pseudomonadati</taxon>
        <taxon>Bacteroidota</taxon>
        <taxon>Cytophagia</taxon>
        <taxon>Cytophagales</taxon>
        <taxon>Cyclobacteriaceae</taxon>
        <taxon>Belliella</taxon>
    </lineage>
</organism>
<proteinExistence type="predicted"/>
<gene>
    <name evidence="6" type="ORF">MM213_00850</name>
</gene>
<dbReference type="InterPro" id="IPR018060">
    <property type="entry name" value="HTH_AraC"/>
</dbReference>
<evidence type="ECO:0000313" key="7">
    <source>
        <dbReference type="Proteomes" id="UP001165430"/>
    </source>
</evidence>
<evidence type="ECO:0000259" key="5">
    <source>
        <dbReference type="PROSITE" id="PS01124"/>
    </source>
</evidence>
<feature type="transmembrane region" description="Helical" evidence="4">
    <location>
        <begin position="22"/>
        <end position="44"/>
    </location>
</feature>
<evidence type="ECO:0000256" key="2">
    <source>
        <dbReference type="ARBA" id="ARBA00023125"/>
    </source>
</evidence>
<comment type="caution">
    <text evidence="6">The sequence shown here is derived from an EMBL/GenBank/DDBJ whole genome shotgun (WGS) entry which is preliminary data.</text>
</comment>
<keyword evidence="4" id="KW-0812">Transmembrane</keyword>
<dbReference type="SUPFAM" id="SSF46689">
    <property type="entry name" value="Homeodomain-like"/>
    <property type="match status" value="1"/>
</dbReference>
<evidence type="ECO:0000256" key="3">
    <source>
        <dbReference type="ARBA" id="ARBA00023163"/>
    </source>
</evidence>
<dbReference type="Gene3D" id="1.10.10.60">
    <property type="entry name" value="Homeodomain-like"/>
    <property type="match status" value="1"/>
</dbReference>
<protein>
    <submittedName>
        <fullName evidence="6">Helix-turn-helix domain-containing protein</fullName>
    </submittedName>
</protein>
<dbReference type="Pfam" id="PF12833">
    <property type="entry name" value="HTH_18"/>
    <property type="match status" value="1"/>
</dbReference>
<evidence type="ECO:0000313" key="6">
    <source>
        <dbReference type="EMBL" id="MCH7412014.1"/>
    </source>
</evidence>
<keyword evidence="4" id="KW-0472">Membrane</keyword>